<evidence type="ECO:0000256" key="1">
    <source>
        <dbReference type="SAM" id="Phobius"/>
    </source>
</evidence>
<organism evidence="2 3">
    <name type="scientific">Allacma fusca</name>
    <dbReference type="NCBI Taxonomy" id="39272"/>
    <lineage>
        <taxon>Eukaryota</taxon>
        <taxon>Metazoa</taxon>
        <taxon>Ecdysozoa</taxon>
        <taxon>Arthropoda</taxon>
        <taxon>Hexapoda</taxon>
        <taxon>Collembola</taxon>
        <taxon>Symphypleona</taxon>
        <taxon>Sminthuridae</taxon>
        <taxon>Allacma</taxon>
    </lineage>
</organism>
<dbReference type="Proteomes" id="UP000708208">
    <property type="component" value="Unassembled WGS sequence"/>
</dbReference>
<keyword evidence="1" id="KW-0472">Membrane</keyword>
<dbReference type="OrthoDB" id="6381640at2759"/>
<dbReference type="AlphaFoldDB" id="A0A8J2M3R6"/>
<dbReference type="EMBL" id="CAJVCH010564593">
    <property type="protein sequence ID" value="CAG7832355.1"/>
    <property type="molecule type" value="Genomic_DNA"/>
</dbReference>
<accession>A0A8J2M3R6</accession>
<evidence type="ECO:0000313" key="2">
    <source>
        <dbReference type="EMBL" id="CAG7832355.1"/>
    </source>
</evidence>
<keyword evidence="3" id="KW-1185">Reference proteome</keyword>
<proteinExistence type="predicted"/>
<protein>
    <submittedName>
        <fullName evidence="2">Uncharacterized protein</fullName>
    </submittedName>
</protein>
<feature type="transmembrane region" description="Helical" evidence="1">
    <location>
        <begin position="7"/>
        <end position="29"/>
    </location>
</feature>
<sequence length="151" mass="17113">MVLPLKFLVHLTLFIFVESLTQVSFATLYSDGYSMNGSPLILLKRHKQYISLEIMTFASILLHSNWPDKYLPSGDEIKSEKDLPFVTSQFQASLIITGCSAWAFYDRPSYHGKPVCINATEDGQPVLVRDVTDKNIPYDSIRSARIGCYKQ</sequence>
<keyword evidence="1" id="KW-1133">Transmembrane helix</keyword>
<keyword evidence="1" id="KW-0812">Transmembrane</keyword>
<name>A0A8J2M3R6_9HEXA</name>
<reference evidence="2" key="1">
    <citation type="submission" date="2021-06" db="EMBL/GenBank/DDBJ databases">
        <authorList>
            <person name="Hodson N. C."/>
            <person name="Mongue J. A."/>
            <person name="Jaron S. K."/>
        </authorList>
    </citation>
    <scope>NUCLEOTIDE SEQUENCE</scope>
</reference>
<comment type="caution">
    <text evidence="2">The sequence shown here is derived from an EMBL/GenBank/DDBJ whole genome shotgun (WGS) entry which is preliminary data.</text>
</comment>
<gene>
    <name evidence="2" type="ORF">AFUS01_LOCUS42042</name>
</gene>
<evidence type="ECO:0000313" key="3">
    <source>
        <dbReference type="Proteomes" id="UP000708208"/>
    </source>
</evidence>